<accession>A0ABR7B122</accession>
<reference evidence="1 2" key="1">
    <citation type="submission" date="2020-08" db="EMBL/GenBank/DDBJ databases">
        <title>Putative novel bacterial strains isolated from necrotic wheat leaf tissues caused by Xanthomonas translucens.</title>
        <authorList>
            <person name="Tambong J.T."/>
        </authorList>
    </citation>
    <scope>NUCLEOTIDE SEQUENCE [LARGE SCALE GENOMIC DNA]</scope>
    <source>
        <strain evidence="1 2">DOAB 1069</strain>
    </source>
</reference>
<sequence>MRTFFLGWTAQYERRFINYLAARYEVRRLEVPKLIKRTHRLVTRHRRSGGVQDRMVPWLGRLYCAIKGFRNTDILVCNEGQIQRNVLPSIVRAFPGHKVLMVRDLVDEAFVHAMSPFFDRIYSFDQAQCDRLGMQHLNQFFPLGFDEVVAPVVVSGEAVTGQRCFFLGRDKGRSALLDQLASVLEQHGCEVDFHIVRDSTSTPTTRFHTDALLDYEANLELSLASDVLVEVNQPGQSGFTLRTLEAAYFGKKLITNNASVKGTALFNPANIFVFDSQASWDRTALGEFLKTPYQPLPKETLYAYSPDYMIERLMKESDCP</sequence>
<evidence type="ECO:0000313" key="2">
    <source>
        <dbReference type="Proteomes" id="UP000651852"/>
    </source>
</evidence>
<dbReference type="Proteomes" id="UP000651852">
    <property type="component" value="Unassembled WGS sequence"/>
</dbReference>
<comment type="caution">
    <text evidence="1">The sequence shown here is derived from an EMBL/GenBank/DDBJ whole genome shotgun (WGS) entry which is preliminary data.</text>
</comment>
<name>A0ABR7B122_9PSED</name>
<evidence type="ECO:0000313" key="1">
    <source>
        <dbReference type="EMBL" id="MBC3950886.1"/>
    </source>
</evidence>
<organism evidence="1 2">
    <name type="scientific">Pseudomonas folii</name>
    <dbReference type="NCBI Taxonomy" id="2762593"/>
    <lineage>
        <taxon>Bacteria</taxon>
        <taxon>Pseudomonadati</taxon>
        <taxon>Pseudomonadota</taxon>
        <taxon>Gammaproteobacteria</taxon>
        <taxon>Pseudomonadales</taxon>
        <taxon>Pseudomonadaceae</taxon>
        <taxon>Pseudomonas</taxon>
    </lineage>
</organism>
<evidence type="ECO:0008006" key="3">
    <source>
        <dbReference type="Google" id="ProtNLM"/>
    </source>
</evidence>
<proteinExistence type="predicted"/>
<dbReference type="RefSeq" id="WP_187521803.1">
    <property type="nucleotide sequence ID" value="NZ_JACONW010000060.1"/>
</dbReference>
<dbReference type="EMBL" id="JACONW010000060">
    <property type="protein sequence ID" value="MBC3950886.1"/>
    <property type="molecule type" value="Genomic_DNA"/>
</dbReference>
<gene>
    <name evidence="1" type="ORF">H8S59_14065</name>
</gene>
<keyword evidence="2" id="KW-1185">Reference proteome</keyword>
<protein>
    <recommendedName>
        <fullName evidence="3">1,5-rhamnosyltransferase</fullName>
    </recommendedName>
</protein>